<evidence type="ECO:0000256" key="4">
    <source>
        <dbReference type="ARBA" id="ARBA00022989"/>
    </source>
</evidence>
<dbReference type="RefSeq" id="WP_146790028.1">
    <property type="nucleotide sequence ID" value="NZ_BAABIO010000003.1"/>
</dbReference>
<dbReference type="PANTHER" id="PTHR12677:SF55">
    <property type="entry name" value="UNDECAPRENYL PHOSPHATE TRANSPORTER SAOUHSC_00901-RELATED"/>
    <property type="match status" value="1"/>
</dbReference>
<keyword evidence="4 6" id="KW-1133">Transmembrane helix</keyword>
<keyword evidence="9" id="KW-1185">Reference proteome</keyword>
<feature type="transmembrane region" description="Helical" evidence="6">
    <location>
        <begin position="12"/>
        <end position="37"/>
    </location>
</feature>
<dbReference type="PANTHER" id="PTHR12677">
    <property type="entry name" value="GOLGI APPARATUS MEMBRANE PROTEIN TVP38-RELATED"/>
    <property type="match status" value="1"/>
</dbReference>
<dbReference type="AlphaFoldDB" id="A0A5B8ULV6"/>
<dbReference type="Pfam" id="PF09335">
    <property type="entry name" value="VTT_dom"/>
    <property type="match status" value="1"/>
</dbReference>
<evidence type="ECO:0000259" key="7">
    <source>
        <dbReference type="Pfam" id="PF09335"/>
    </source>
</evidence>
<evidence type="ECO:0000256" key="5">
    <source>
        <dbReference type="ARBA" id="ARBA00023136"/>
    </source>
</evidence>
<feature type="domain" description="VTT" evidence="7">
    <location>
        <begin position="33"/>
        <end position="149"/>
    </location>
</feature>
<feature type="transmembrane region" description="Helical" evidence="6">
    <location>
        <begin position="43"/>
        <end position="70"/>
    </location>
</feature>
<keyword evidence="3 6" id="KW-0812">Transmembrane</keyword>
<accession>A0A5B8ULV6</accession>
<evidence type="ECO:0000256" key="6">
    <source>
        <dbReference type="RuleBase" id="RU366058"/>
    </source>
</evidence>
<dbReference type="InterPro" id="IPR032816">
    <property type="entry name" value="VTT_dom"/>
</dbReference>
<proteinExistence type="inferred from homology"/>
<keyword evidence="5 6" id="KW-0472">Membrane</keyword>
<feature type="transmembrane region" description="Helical" evidence="6">
    <location>
        <begin position="128"/>
        <end position="150"/>
    </location>
</feature>
<dbReference type="Proteomes" id="UP000321204">
    <property type="component" value="Chromosome"/>
</dbReference>
<dbReference type="KEGG" id="fgg:FSB75_17210"/>
<organism evidence="8 9">
    <name type="scientific">Flavisolibacter ginsenosidimutans</name>
    <dbReference type="NCBI Taxonomy" id="661481"/>
    <lineage>
        <taxon>Bacteria</taxon>
        <taxon>Pseudomonadati</taxon>
        <taxon>Bacteroidota</taxon>
        <taxon>Chitinophagia</taxon>
        <taxon>Chitinophagales</taxon>
        <taxon>Chitinophagaceae</taxon>
        <taxon>Flavisolibacter</taxon>
    </lineage>
</organism>
<feature type="transmembrane region" description="Helical" evidence="6">
    <location>
        <begin position="162"/>
        <end position="181"/>
    </location>
</feature>
<gene>
    <name evidence="8" type="ORF">FSB75_17210</name>
</gene>
<evidence type="ECO:0000256" key="3">
    <source>
        <dbReference type="ARBA" id="ARBA00022692"/>
    </source>
</evidence>
<evidence type="ECO:0000256" key="1">
    <source>
        <dbReference type="ARBA" id="ARBA00004651"/>
    </source>
</evidence>
<name>A0A5B8ULV6_9BACT</name>
<dbReference type="InterPro" id="IPR015414">
    <property type="entry name" value="TMEM64"/>
</dbReference>
<dbReference type="GO" id="GO:0005886">
    <property type="term" value="C:plasma membrane"/>
    <property type="evidence" value="ECO:0007669"/>
    <property type="project" value="UniProtKB-SubCell"/>
</dbReference>
<evidence type="ECO:0000256" key="2">
    <source>
        <dbReference type="ARBA" id="ARBA00022475"/>
    </source>
</evidence>
<protein>
    <recommendedName>
        <fullName evidence="6">TVP38/TMEM64 family membrane protein</fullName>
    </recommendedName>
</protein>
<comment type="similarity">
    <text evidence="6">Belongs to the TVP38/TMEM64 family.</text>
</comment>
<feature type="transmembrane region" description="Helical" evidence="6">
    <location>
        <begin position="99"/>
        <end position="122"/>
    </location>
</feature>
<keyword evidence="2 6" id="KW-1003">Cell membrane</keyword>
<dbReference type="OrthoDB" id="5471155at2"/>
<comment type="subcellular location">
    <subcellularLocation>
        <location evidence="1 6">Cell membrane</location>
        <topology evidence="1 6">Multi-pass membrane protein</topology>
    </subcellularLocation>
</comment>
<dbReference type="EMBL" id="CP042433">
    <property type="protein sequence ID" value="QEC57568.1"/>
    <property type="molecule type" value="Genomic_DNA"/>
</dbReference>
<evidence type="ECO:0000313" key="9">
    <source>
        <dbReference type="Proteomes" id="UP000321204"/>
    </source>
</evidence>
<reference evidence="8 9" key="1">
    <citation type="journal article" date="2015" name="Int. J. Syst. Evol. Microbiol.">
        <title>Flavisolibacter ginsenosidimutans sp. nov., with ginsenoside-converting activity isolated from soil used for cultivating ginseng.</title>
        <authorList>
            <person name="Zhao Y."/>
            <person name="Liu Q."/>
            <person name="Kang M.S."/>
            <person name="Jin F."/>
            <person name="Yu H."/>
            <person name="Im W.T."/>
        </authorList>
    </citation>
    <scope>NUCLEOTIDE SEQUENCE [LARGE SCALE GENOMIC DNA]</scope>
    <source>
        <strain evidence="8 9">Gsoil 636</strain>
    </source>
</reference>
<sequence>MKEAILHFFQAYPHIAVLSAFVFSVVIAFVGLIPSFVITAANIHFFGFWEGIVITFLGEAIGVLLAFMLYRKGFKKGVMHRLEKHPRAKALLEASPKDAFWLIFSLRLVPVVPAGLVTFTAAMARISALGFVVAGSLGKLPSLFLEGFAVLKVMHIHWKARVVILASLAAVLLFFVVRHIVRSKKQN</sequence>
<evidence type="ECO:0000313" key="8">
    <source>
        <dbReference type="EMBL" id="QEC57568.1"/>
    </source>
</evidence>